<evidence type="ECO:0000313" key="18">
    <source>
        <dbReference type="Proteomes" id="UP001139488"/>
    </source>
</evidence>
<keyword evidence="15" id="KW-1133">Transmembrane helix</keyword>
<dbReference type="EC" id="4.1.99.3" evidence="3"/>
<dbReference type="PRINTS" id="PR00147">
    <property type="entry name" value="DNAPHOTLYASE"/>
</dbReference>
<protein>
    <recommendedName>
        <fullName evidence="4">Deoxyribodipyrimidine photo-lyase</fullName>
        <ecNumber evidence="3">4.1.99.3</ecNumber>
    </recommendedName>
    <alternativeName>
        <fullName evidence="8">DNA photolyase</fullName>
    </alternativeName>
    <alternativeName>
        <fullName evidence="11">Photoreactivating enzyme</fullName>
    </alternativeName>
</protein>
<feature type="binding site" evidence="12">
    <location>
        <begin position="245"/>
        <end position="249"/>
    </location>
    <ligand>
        <name>FAD</name>
        <dbReference type="ChEBI" id="CHEBI:57692"/>
    </ligand>
</feature>
<evidence type="ECO:0000256" key="15">
    <source>
        <dbReference type="SAM" id="Phobius"/>
    </source>
</evidence>
<dbReference type="GO" id="GO:0003904">
    <property type="term" value="F:deoxyribodipyrimidine photo-lyase activity"/>
    <property type="evidence" value="ECO:0007669"/>
    <property type="project" value="UniProtKB-EC"/>
</dbReference>
<feature type="site" description="Electron transfer via tryptophanyl radical" evidence="13">
    <location>
        <position position="316"/>
    </location>
</feature>
<dbReference type="GO" id="GO:0009416">
    <property type="term" value="P:response to light stimulus"/>
    <property type="evidence" value="ECO:0007669"/>
    <property type="project" value="TreeGrafter"/>
</dbReference>
<dbReference type="GO" id="GO:0000719">
    <property type="term" value="P:photoreactive repair"/>
    <property type="evidence" value="ECO:0007669"/>
    <property type="project" value="UniProtKB-ARBA"/>
</dbReference>
<evidence type="ECO:0000256" key="8">
    <source>
        <dbReference type="ARBA" id="ARBA00031671"/>
    </source>
</evidence>
<evidence type="ECO:0000256" key="3">
    <source>
        <dbReference type="ARBA" id="ARBA00013149"/>
    </source>
</evidence>
<feature type="binding site" evidence="12">
    <location>
        <position position="233"/>
    </location>
    <ligand>
        <name>FAD</name>
        <dbReference type="ChEBI" id="CHEBI:57692"/>
    </ligand>
</feature>
<dbReference type="RefSeq" id="WP_244355596.1">
    <property type="nucleotide sequence ID" value="NZ_JAJNNZ010000003.1"/>
</dbReference>
<accession>A0A9X1W848</accession>
<evidence type="ECO:0000259" key="16">
    <source>
        <dbReference type="PROSITE" id="PS51645"/>
    </source>
</evidence>
<dbReference type="InterPro" id="IPR002081">
    <property type="entry name" value="Cryptochrome/DNA_photolyase_1"/>
</dbReference>
<evidence type="ECO:0000256" key="12">
    <source>
        <dbReference type="PIRSR" id="PIRSR602081-1"/>
    </source>
</evidence>
<evidence type="ECO:0000256" key="13">
    <source>
        <dbReference type="PIRSR" id="PIRSR602081-2"/>
    </source>
</evidence>
<comment type="cofactor">
    <cofactor evidence="1">
        <name>(6R)-5,10-methylene-5,6,7,8-tetrahydrofolate</name>
        <dbReference type="ChEBI" id="CHEBI:15636"/>
    </cofactor>
</comment>
<reference evidence="17" key="1">
    <citation type="submission" date="2021-11" db="EMBL/GenBank/DDBJ databases">
        <title>Vibrio ZSDE26 sp. nov. and Vibrio ZSDZ34 sp. nov., isolated from coastal seawater in Qingdao.</title>
        <authorList>
            <person name="Zhang P."/>
        </authorList>
    </citation>
    <scope>NUCLEOTIDE SEQUENCE</scope>
    <source>
        <strain evidence="17">ZSDZ34</strain>
    </source>
</reference>
<feature type="site" description="Electron transfer via tryptophanyl radical" evidence="13">
    <location>
        <position position="392"/>
    </location>
</feature>
<dbReference type="InterPro" id="IPR006050">
    <property type="entry name" value="DNA_photolyase_N"/>
</dbReference>
<keyword evidence="18" id="KW-1185">Reference proteome</keyword>
<dbReference type="AlphaFoldDB" id="A0A9X1W848"/>
<feature type="binding site" evidence="12">
    <location>
        <begin position="382"/>
        <end position="384"/>
    </location>
    <ligand>
        <name>FAD</name>
        <dbReference type="ChEBI" id="CHEBI:57692"/>
    </ligand>
</feature>
<keyword evidence="5 12" id="KW-0285">Flavoprotein</keyword>
<feature type="domain" description="Photolyase/cryptochrome alpha/beta" evidence="16">
    <location>
        <begin position="1"/>
        <end position="133"/>
    </location>
</feature>
<organism evidence="17 18">
    <name type="scientific">Vibrio gelatinilyticus</name>
    <dbReference type="NCBI Taxonomy" id="2893468"/>
    <lineage>
        <taxon>Bacteria</taxon>
        <taxon>Pseudomonadati</taxon>
        <taxon>Pseudomonadota</taxon>
        <taxon>Gammaproteobacteria</taxon>
        <taxon>Vibrionales</taxon>
        <taxon>Vibrionaceae</taxon>
        <taxon>Vibrio</taxon>
    </lineage>
</organism>
<evidence type="ECO:0000256" key="10">
    <source>
        <dbReference type="ARBA" id="ARBA00059220"/>
    </source>
</evidence>
<dbReference type="NCBIfam" id="NF007955">
    <property type="entry name" value="PRK10674.1"/>
    <property type="match status" value="1"/>
</dbReference>
<keyword evidence="7 14" id="KW-0157">Chromophore</keyword>
<dbReference type="PROSITE" id="PS51645">
    <property type="entry name" value="PHR_CRY_ALPHA_BETA"/>
    <property type="match status" value="1"/>
</dbReference>
<keyword evidence="6 12" id="KW-0274">FAD</keyword>
<keyword evidence="17" id="KW-0456">Lyase</keyword>
<dbReference type="InterPro" id="IPR018394">
    <property type="entry name" value="DNA_photolyase_1_CS_C"/>
</dbReference>
<evidence type="ECO:0000256" key="1">
    <source>
        <dbReference type="ARBA" id="ARBA00001932"/>
    </source>
</evidence>
<dbReference type="InterPro" id="IPR036134">
    <property type="entry name" value="Crypto/Photolyase_FAD-like_sf"/>
</dbReference>
<evidence type="ECO:0000256" key="11">
    <source>
        <dbReference type="ARBA" id="ARBA00083107"/>
    </source>
</evidence>
<dbReference type="EMBL" id="JAJNNZ010000003">
    <property type="protein sequence ID" value="MCJ2376172.1"/>
    <property type="molecule type" value="Genomic_DNA"/>
</dbReference>
<dbReference type="GO" id="GO:0071949">
    <property type="term" value="F:FAD binding"/>
    <property type="evidence" value="ECO:0007669"/>
    <property type="project" value="TreeGrafter"/>
</dbReference>
<dbReference type="PANTHER" id="PTHR11455">
    <property type="entry name" value="CRYPTOCHROME"/>
    <property type="match status" value="1"/>
</dbReference>
<sequence>MNIVLFRRDLRVEDNRAVAAAFVAGAPVIAVYISTPAQWQQHCLSPMQADLIERRLKALREELSQFETPMIFIECLDFDSGNQWLVEFCIKQRIEQVFFNREYEVNELRRDEDLVRQLNKNKIQSQSFDDKCVFSPGSIKNRQGSYYKVFTPFKNEWMKRLLVGGEMTQPFMRAEPKPKPKLNIDIEGEFDLELTQAEIALNYPKMDSRSWHSDSEAIQEVLNDFCINKSCDYQQNRDFPSVDGTSQLSPYLAIGALSARQCIRALLYYSRGNVTKGGDIWLSELAWRDFYTHLLVAMPKLSMNKAFLDWECKVAWSGDRNHFQNWAKGQTGYPIVDAAMRQLNTTGWMHNRLRMIVASFLTKDLHIDWREGERYFMSRLIDGDFAANNGGWQWSASTGCDAQPYFRIFNPTSQGEKFDSDTRFITHWIPELKPVPVKLRHKPWSWDQAESLDYPPPIVDHKVEREITLGMYKEAKG</sequence>
<feature type="transmembrane region" description="Helical" evidence="15">
    <location>
        <begin position="17"/>
        <end position="35"/>
    </location>
</feature>
<evidence type="ECO:0000256" key="7">
    <source>
        <dbReference type="ARBA" id="ARBA00022991"/>
    </source>
</evidence>
<evidence type="ECO:0000256" key="14">
    <source>
        <dbReference type="RuleBase" id="RU004182"/>
    </source>
</evidence>
<dbReference type="Proteomes" id="UP001139488">
    <property type="component" value="Unassembled WGS sequence"/>
</dbReference>
<dbReference type="SUPFAM" id="SSF52425">
    <property type="entry name" value="Cryptochrome/photolyase, N-terminal domain"/>
    <property type="match status" value="1"/>
</dbReference>
<comment type="similarity">
    <text evidence="2">Belongs to the DNA photolyase class-1 family.</text>
</comment>
<comment type="similarity">
    <text evidence="14">Belongs to the DNA photolyase family.</text>
</comment>
<dbReference type="PROSITE" id="PS00394">
    <property type="entry name" value="DNA_PHOTOLYASES_1_1"/>
    <property type="match status" value="1"/>
</dbReference>
<dbReference type="Gene3D" id="1.25.40.80">
    <property type="match status" value="1"/>
</dbReference>
<dbReference type="SUPFAM" id="SSF48173">
    <property type="entry name" value="Cryptochrome/photolyase FAD-binding domain"/>
    <property type="match status" value="1"/>
</dbReference>
<dbReference type="InterPro" id="IPR014729">
    <property type="entry name" value="Rossmann-like_a/b/a_fold"/>
</dbReference>
<evidence type="ECO:0000256" key="4">
    <source>
        <dbReference type="ARBA" id="ARBA00014046"/>
    </source>
</evidence>
<evidence type="ECO:0000256" key="9">
    <source>
        <dbReference type="ARBA" id="ARBA00033999"/>
    </source>
</evidence>
<evidence type="ECO:0000313" key="17">
    <source>
        <dbReference type="EMBL" id="MCJ2376172.1"/>
    </source>
</evidence>
<dbReference type="InterPro" id="IPR036155">
    <property type="entry name" value="Crypto/Photolyase_N_sf"/>
</dbReference>
<keyword evidence="15" id="KW-0472">Membrane</keyword>
<dbReference type="Pfam" id="PF00875">
    <property type="entry name" value="DNA_photolyase"/>
    <property type="match status" value="1"/>
</dbReference>
<keyword evidence="15" id="KW-0812">Transmembrane</keyword>
<dbReference type="InterPro" id="IPR005101">
    <property type="entry name" value="Cryptochr/Photolyase_FAD-bd"/>
</dbReference>
<name>A0A9X1W848_9VIBR</name>
<feature type="site" description="Electron transfer via tryptophanyl radical" evidence="13">
    <location>
        <position position="369"/>
    </location>
</feature>
<comment type="cofactor">
    <cofactor evidence="12">
        <name>FAD</name>
        <dbReference type="ChEBI" id="CHEBI:57692"/>
    </cofactor>
    <text evidence="12">Binds 1 FAD per subunit.</text>
</comment>
<proteinExistence type="inferred from homology"/>
<comment type="function">
    <text evidence="10">Involved in repair of UV radiation-induced DNA damage. Catalyzes the light-dependent monomerization (300-600 nm) of cyclobutyl pyrimidine dimers (in cis-syn configuration), which are formed between adjacent bases on the same DNA strand upon exposure to ultraviolet radiation.</text>
</comment>
<dbReference type="PROSITE" id="PS00691">
    <property type="entry name" value="DNA_PHOTOLYASES_1_2"/>
    <property type="match status" value="1"/>
</dbReference>
<evidence type="ECO:0000256" key="6">
    <source>
        <dbReference type="ARBA" id="ARBA00022827"/>
    </source>
</evidence>
<dbReference type="Gene3D" id="3.40.50.620">
    <property type="entry name" value="HUPs"/>
    <property type="match status" value="1"/>
</dbReference>
<dbReference type="Gene3D" id="1.10.579.10">
    <property type="entry name" value="DNA Cyclobutane Dipyrimidine Photolyase, subunit A, domain 3"/>
    <property type="match status" value="1"/>
</dbReference>
<evidence type="ECO:0000256" key="2">
    <source>
        <dbReference type="ARBA" id="ARBA00005862"/>
    </source>
</evidence>
<dbReference type="FunFam" id="1.10.579.10:FF:000003">
    <property type="entry name" value="Deoxyribodipyrimidine photo-lyase"/>
    <property type="match status" value="1"/>
</dbReference>
<comment type="caution">
    <text evidence="17">The sequence shown here is derived from an EMBL/GenBank/DDBJ whole genome shotgun (WGS) entry which is preliminary data.</text>
</comment>
<comment type="catalytic activity">
    <reaction evidence="9">
        <text>cyclobutadipyrimidine (in DNA) = 2 pyrimidine residues (in DNA).</text>
        <dbReference type="EC" id="4.1.99.3"/>
    </reaction>
</comment>
<feature type="binding site" evidence="12">
    <location>
        <position position="281"/>
    </location>
    <ligand>
        <name>FAD</name>
        <dbReference type="ChEBI" id="CHEBI:57692"/>
    </ligand>
</feature>
<feature type="binding site" evidence="12">
    <location>
        <begin position="284"/>
        <end position="291"/>
    </location>
    <ligand>
        <name>FAD</name>
        <dbReference type="ChEBI" id="CHEBI:57692"/>
    </ligand>
</feature>
<dbReference type="GO" id="GO:0003677">
    <property type="term" value="F:DNA binding"/>
    <property type="evidence" value="ECO:0007669"/>
    <property type="project" value="TreeGrafter"/>
</dbReference>
<evidence type="ECO:0000256" key="5">
    <source>
        <dbReference type="ARBA" id="ARBA00022630"/>
    </source>
</evidence>
<dbReference type="Pfam" id="PF03441">
    <property type="entry name" value="FAD_binding_7"/>
    <property type="match status" value="1"/>
</dbReference>
<dbReference type="PANTHER" id="PTHR11455:SF9">
    <property type="entry name" value="CRYPTOCHROME CIRCADIAN CLOCK 5 ISOFORM X1"/>
    <property type="match status" value="1"/>
</dbReference>
<gene>
    <name evidence="17" type="primary">phrB</name>
    <name evidence="17" type="ORF">LNL84_04920</name>
</gene>